<evidence type="ECO:0008006" key="7">
    <source>
        <dbReference type="Google" id="ProtNLM"/>
    </source>
</evidence>
<dbReference type="KEGG" id="lse:F1C12_16555"/>
<dbReference type="PANTHER" id="PTHR30319">
    <property type="entry name" value="PHENYLACETIC ACID REGULATOR-RELATED TRANSCRIPTIONAL REPRESSOR"/>
    <property type="match status" value="1"/>
</dbReference>
<evidence type="ECO:0000256" key="1">
    <source>
        <dbReference type="SAM" id="MobiDB-lite"/>
    </source>
</evidence>
<dbReference type="PANTHER" id="PTHR30319:SF1">
    <property type="entry name" value="TRANSCRIPTIONAL REPRESSOR PAAX"/>
    <property type="match status" value="1"/>
</dbReference>
<dbReference type="InterPro" id="IPR012906">
    <property type="entry name" value="PaaX-like_N"/>
</dbReference>
<dbReference type="RefSeq" id="WP_185276001.1">
    <property type="nucleotide sequence ID" value="NZ_CP043641.1"/>
</dbReference>
<dbReference type="InterPro" id="IPR036388">
    <property type="entry name" value="WH-like_DNA-bd_sf"/>
</dbReference>
<feature type="region of interest" description="Disordered" evidence="1">
    <location>
        <begin position="1"/>
        <end position="33"/>
    </location>
</feature>
<dbReference type="AlphaFoldDB" id="A0A7G6YDJ9"/>
<dbReference type="Proteomes" id="UP000515511">
    <property type="component" value="Chromosome"/>
</dbReference>
<dbReference type="Pfam" id="PF07848">
    <property type="entry name" value="PaaX"/>
    <property type="match status" value="1"/>
</dbReference>
<evidence type="ECO:0000259" key="2">
    <source>
        <dbReference type="Pfam" id="PF07848"/>
    </source>
</evidence>
<dbReference type="PIRSF" id="PIRSF020623">
    <property type="entry name" value="PaaX"/>
    <property type="match status" value="1"/>
</dbReference>
<evidence type="ECO:0000313" key="6">
    <source>
        <dbReference type="Proteomes" id="UP000515511"/>
    </source>
</evidence>
<dbReference type="Gene3D" id="3.30.70.2650">
    <property type="match status" value="1"/>
</dbReference>
<dbReference type="InterPro" id="IPR011965">
    <property type="entry name" value="PaaX_trns_reg"/>
</dbReference>
<dbReference type="Gene3D" id="1.10.10.10">
    <property type="entry name" value="Winged helix-like DNA-binding domain superfamily/Winged helix DNA-binding domain"/>
    <property type="match status" value="1"/>
</dbReference>
<dbReference type="Pfam" id="PF08223">
    <property type="entry name" value="PaaX_C"/>
    <property type="match status" value="1"/>
</dbReference>
<feature type="compositionally biased region" description="Basic and acidic residues" evidence="1">
    <location>
        <begin position="7"/>
        <end position="33"/>
    </location>
</feature>
<dbReference type="Gene3D" id="1.20.58.1460">
    <property type="match status" value="1"/>
</dbReference>
<gene>
    <name evidence="5" type="ORF">F1C12_16555</name>
</gene>
<protein>
    <recommendedName>
        <fullName evidence="7">PaaX family transcriptional regulator</fullName>
    </recommendedName>
</protein>
<dbReference type="InterPro" id="IPR013225">
    <property type="entry name" value="PaaX_C"/>
</dbReference>
<feature type="domain" description="Transcriptional repressor PaaX-like central Cas2-like" evidence="4">
    <location>
        <begin position="126"/>
        <end position="182"/>
    </location>
</feature>
<evidence type="ECO:0000313" key="5">
    <source>
        <dbReference type="EMBL" id="QNE36564.1"/>
    </source>
</evidence>
<dbReference type="GO" id="GO:0006351">
    <property type="term" value="P:DNA-templated transcription"/>
    <property type="evidence" value="ECO:0007669"/>
    <property type="project" value="InterPro"/>
</dbReference>
<organism evidence="5 6">
    <name type="scientific">Leifsonia shinshuensis</name>
    <dbReference type="NCBI Taxonomy" id="150026"/>
    <lineage>
        <taxon>Bacteria</taxon>
        <taxon>Bacillati</taxon>
        <taxon>Actinomycetota</taxon>
        <taxon>Actinomycetes</taxon>
        <taxon>Micrococcales</taxon>
        <taxon>Microbacteriaceae</taxon>
        <taxon>Leifsonia</taxon>
    </lineage>
</organism>
<evidence type="ECO:0000259" key="3">
    <source>
        <dbReference type="Pfam" id="PF08223"/>
    </source>
</evidence>
<dbReference type="InterPro" id="IPR048846">
    <property type="entry name" value="PaaX-like_central"/>
</dbReference>
<accession>A0A7G6YDJ9</accession>
<name>A0A7G6YDJ9_9MICO</name>
<feature type="domain" description="Transcriptional repressor PaaX-like C-terminal" evidence="3">
    <location>
        <begin position="210"/>
        <end position="293"/>
    </location>
</feature>
<sequence>MSGQVEEAARDAGGRVVRDGEAADAPAREDLEARSGSATAMLRTIVGSTLRPLGGWMSAAGAVELMAALGIPAATARSSLARLCARGVLVREPRDGVAGYALDPAALPMLERGDARIFGDRATPASWCLVSFSFPEHQRSQRHRLRRTLAALGCGTVADGLWIGPDALEAELAEVAREFGADLFTGAQPAGGQLTGTTTSPAPAALARWYDLPTIRALHDSFLSRFESAAPPADDRAAFAEWIRLLDEWRVIPYRDPGLPAAALPADWPGAASAALFARLHAELAGRALAFAAQTADADRGASAPR</sequence>
<reference evidence="6" key="1">
    <citation type="submission" date="2019-09" db="EMBL/GenBank/DDBJ databases">
        <title>Antimicrobial potential of Antarctic Bacteria.</title>
        <authorList>
            <person name="Benaud N."/>
            <person name="Edwards R.J."/>
            <person name="Ferrari B.C."/>
        </authorList>
    </citation>
    <scope>NUCLEOTIDE SEQUENCE [LARGE SCALE GENOMIC DNA]</scope>
    <source>
        <strain evidence="6">INR9</strain>
    </source>
</reference>
<evidence type="ECO:0000259" key="4">
    <source>
        <dbReference type="Pfam" id="PF20803"/>
    </source>
</evidence>
<dbReference type="EMBL" id="CP043641">
    <property type="protein sequence ID" value="QNE36564.1"/>
    <property type="molecule type" value="Genomic_DNA"/>
</dbReference>
<feature type="domain" description="Transcriptional repressor PaaX-like N-terminal" evidence="2">
    <location>
        <begin position="38"/>
        <end position="102"/>
    </location>
</feature>
<proteinExistence type="predicted"/>
<dbReference type="Pfam" id="PF20803">
    <property type="entry name" value="PaaX_M"/>
    <property type="match status" value="1"/>
</dbReference>